<dbReference type="Gene3D" id="3.40.50.300">
    <property type="entry name" value="P-loop containing nucleotide triphosphate hydrolases"/>
    <property type="match status" value="2"/>
</dbReference>
<dbReference type="NCBIfam" id="TIGR01596">
    <property type="entry name" value="cas3_HD"/>
    <property type="match status" value="1"/>
</dbReference>
<keyword evidence="3" id="KW-0540">Nuclease</keyword>
<feature type="domain" description="Helicase ATP-binding" evidence="10">
    <location>
        <begin position="335"/>
        <end position="513"/>
    </location>
</feature>
<evidence type="ECO:0000256" key="7">
    <source>
        <dbReference type="ARBA" id="ARBA00022806"/>
    </source>
</evidence>
<dbReference type="InterPro" id="IPR027417">
    <property type="entry name" value="P-loop_NTPase"/>
</dbReference>
<keyword evidence="6" id="KW-0378">Hydrolase</keyword>
<gene>
    <name evidence="12" type="ORF">DF182_04185</name>
</gene>
<dbReference type="CDD" id="cd09641">
    <property type="entry name" value="Cas3''_I"/>
    <property type="match status" value="1"/>
</dbReference>
<evidence type="ECO:0000313" key="13">
    <source>
        <dbReference type="Proteomes" id="UP000253410"/>
    </source>
</evidence>
<evidence type="ECO:0000256" key="2">
    <source>
        <dbReference type="ARBA" id="ARBA00009046"/>
    </source>
</evidence>
<dbReference type="EMBL" id="QFFJ01000001">
    <property type="protein sequence ID" value="RBL91809.1"/>
    <property type="molecule type" value="Genomic_DNA"/>
</dbReference>
<keyword evidence="13" id="KW-1185">Reference proteome</keyword>
<dbReference type="Gene3D" id="1.10.3210.30">
    <property type="match status" value="1"/>
</dbReference>
<dbReference type="AlphaFoldDB" id="A0A365XZK4"/>
<evidence type="ECO:0000259" key="11">
    <source>
        <dbReference type="PROSITE" id="PS51643"/>
    </source>
</evidence>
<evidence type="ECO:0000256" key="9">
    <source>
        <dbReference type="ARBA" id="ARBA00023118"/>
    </source>
</evidence>
<dbReference type="NCBIfam" id="TIGR01587">
    <property type="entry name" value="cas3_core"/>
    <property type="match status" value="1"/>
</dbReference>
<dbReference type="GO" id="GO:0003676">
    <property type="term" value="F:nucleic acid binding"/>
    <property type="evidence" value="ECO:0007669"/>
    <property type="project" value="InterPro"/>
</dbReference>
<dbReference type="PROSITE" id="PS51643">
    <property type="entry name" value="HD_CAS3"/>
    <property type="match status" value="1"/>
</dbReference>
<protein>
    <recommendedName>
        <fullName evidence="14">CRISPR-associated helicase/endonuclease Cas3</fullName>
    </recommendedName>
</protein>
<comment type="caution">
    <text evidence="12">The sequence shown here is derived from an EMBL/GenBank/DDBJ whole genome shotgun (WGS) entry which is preliminary data.</text>
</comment>
<evidence type="ECO:0000256" key="3">
    <source>
        <dbReference type="ARBA" id="ARBA00022722"/>
    </source>
</evidence>
<dbReference type="GO" id="GO:0004518">
    <property type="term" value="F:nuclease activity"/>
    <property type="evidence" value="ECO:0007669"/>
    <property type="project" value="UniProtKB-KW"/>
</dbReference>
<dbReference type="GO" id="GO:0005524">
    <property type="term" value="F:ATP binding"/>
    <property type="evidence" value="ECO:0007669"/>
    <property type="project" value="UniProtKB-KW"/>
</dbReference>
<dbReference type="InterPro" id="IPR014001">
    <property type="entry name" value="Helicase_ATP-bd"/>
</dbReference>
<evidence type="ECO:0000256" key="4">
    <source>
        <dbReference type="ARBA" id="ARBA00022723"/>
    </source>
</evidence>
<dbReference type="GO" id="GO:0046872">
    <property type="term" value="F:metal ion binding"/>
    <property type="evidence" value="ECO:0007669"/>
    <property type="project" value="UniProtKB-KW"/>
</dbReference>
<dbReference type="Pfam" id="PF00270">
    <property type="entry name" value="DEAD"/>
    <property type="match status" value="1"/>
</dbReference>
<dbReference type="SMART" id="SM00487">
    <property type="entry name" value="DEXDc"/>
    <property type="match status" value="1"/>
</dbReference>
<keyword evidence="5" id="KW-0547">Nucleotide-binding</keyword>
<dbReference type="GO" id="GO:0004386">
    <property type="term" value="F:helicase activity"/>
    <property type="evidence" value="ECO:0007669"/>
    <property type="project" value="UniProtKB-KW"/>
</dbReference>
<dbReference type="InterPro" id="IPR054712">
    <property type="entry name" value="Cas3-like_dom"/>
</dbReference>
<dbReference type="GO" id="GO:0051607">
    <property type="term" value="P:defense response to virus"/>
    <property type="evidence" value="ECO:0007669"/>
    <property type="project" value="UniProtKB-KW"/>
</dbReference>
<comment type="similarity">
    <text evidence="2">In the central section; belongs to the CRISPR-associated helicase Cas3 family.</text>
</comment>
<evidence type="ECO:0000259" key="10">
    <source>
        <dbReference type="PROSITE" id="PS51192"/>
    </source>
</evidence>
<dbReference type="OrthoDB" id="9810236at2"/>
<keyword evidence="9" id="KW-0051">Antiviral defense</keyword>
<dbReference type="Pfam" id="PF22590">
    <property type="entry name" value="Cas3-like_C_2"/>
    <property type="match status" value="1"/>
</dbReference>
<keyword evidence="7" id="KW-0347">Helicase</keyword>
<evidence type="ECO:0000256" key="8">
    <source>
        <dbReference type="ARBA" id="ARBA00022840"/>
    </source>
</evidence>
<dbReference type="PROSITE" id="PS51192">
    <property type="entry name" value="HELICASE_ATP_BIND_1"/>
    <property type="match status" value="1"/>
</dbReference>
<dbReference type="InterPro" id="IPR011545">
    <property type="entry name" value="DEAD/DEAH_box_helicase_dom"/>
</dbReference>
<dbReference type="InterPro" id="IPR038257">
    <property type="entry name" value="CRISPR-assoc_Cas3_HD_sf"/>
</dbReference>
<evidence type="ECO:0000256" key="1">
    <source>
        <dbReference type="ARBA" id="ARBA00006847"/>
    </source>
</evidence>
<dbReference type="Pfam" id="PF18019">
    <property type="entry name" value="Cas3_HD"/>
    <property type="match status" value="1"/>
</dbReference>
<comment type="similarity">
    <text evidence="1">In the N-terminal section; belongs to the CRISPR-associated nuclease Cas3-HD family.</text>
</comment>
<dbReference type="InterPro" id="IPR006474">
    <property type="entry name" value="Helicase_Cas3_CRISPR-ass_core"/>
</dbReference>
<evidence type="ECO:0008006" key="14">
    <source>
        <dbReference type="Google" id="ProtNLM"/>
    </source>
</evidence>
<sequence>MPKTIKETLDSAPNTATILQNAPLYWAHIHPTHKEELLTTHILLVNYYFKELVTAHGLEKVIDNLILDIVKDWESSAIAGDFLKQLFVHIIVFHDFGKINEAFQVKRMKNKHFSPNQETVMDPPHGHSLLGTFIYLCYHFNQIKELEIPQQTRENLSYCTLQLGISILRHHSSILPDTAPDDPYSYRQIQNIFTSLTKYPDQYMMQINEYQLKKDLDEILLKWKPTATKVGSGNPFKLFALVKLNFSLLTASDYLATHEYMNSSQGGKEAATTAFGVFDKRGRLSEIIKDFRQFEYNAKTFSSGSDLPFVFPEEKSNDNLKRLRQQMAQEVLSTLKAHWGKRLFYLEAPTGGGKTNLSVITVTTLLEKNLELNKVFYVFPFTTLITQTHQFLKKSMGLEEGEIIAIHSKAEFQSGSQQNEKEGFYGDEYKDYINNLFALYPLTLLSHVSFFDILKTNRKESNYLLHRLANSIVIIDEIQSYTPDIWDKMLYFISQYATYFNIRFVLMSATLPKISSLSVGLETQPDFVDLLPNARKYITNPNFADRVRFNFELLNKVTTLPALAAAVIEKSELYIQQKGSVKTIIEFIFKNSAAEFLREINTMQHPFDKILILSGTVLEPRRREIINFIKRSANTKSNILLITTQVVEAGVDIDMDLGFKNTSLLDSDEQLAGRVNRNAMKGCCEVYLFNVDNAGLLYNSDIRYRQTKEKINHDTYQRILKEKGFRYLYEEVLEFIDESNNHGYIDDLDAYKFSLSHLHFIKANEKFKIIDQQNISVFVPLKIPISIEGEETGIEEAIFSSGELSFLKQFEVYPDNNMMDGAAVWGVYELLVQQKKKQKNFDISILQNFKILQSILSKYTFSLIYHANQHKNMLKQFGDEKLGYIYLTHWDDERTEGKIYEYVHGLNSKAFSDVNFI</sequence>
<dbReference type="InterPro" id="IPR006483">
    <property type="entry name" value="CRISPR-assoc_Cas3_HD"/>
</dbReference>
<feature type="domain" description="HD Cas3-type" evidence="11">
    <location>
        <begin position="31"/>
        <end position="255"/>
    </location>
</feature>
<keyword evidence="4" id="KW-0479">Metal-binding</keyword>
<dbReference type="RefSeq" id="WP_113614410.1">
    <property type="nucleotide sequence ID" value="NZ_QFFJ01000001.1"/>
</dbReference>
<accession>A0A365XZK4</accession>
<name>A0A365XZK4_9BACT</name>
<reference evidence="12 13" key="1">
    <citation type="submission" date="2018-05" db="EMBL/GenBank/DDBJ databases">
        <title>Chitinophaga sp. K3CV102501T nov., isolated from isolated from a monsoon evergreen broad-leaved forest soil.</title>
        <authorList>
            <person name="Lv Y."/>
        </authorList>
    </citation>
    <scope>NUCLEOTIDE SEQUENCE [LARGE SCALE GENOMIC DNA]</scope>
    <source>
        <strain evidence="12 13">GDMCC 1.1325</strain>
    </source>
</reference>
<keyword evidence="8" id="KW-0067">ATP-binding</keyword>
<evidence type="ECO:0000313" key="12">
    <source>
        <dbReference type="EMBL" id="RBL91809.1"/>
    </source>
</evidence>
<proteinExistence type="inferred from homology"/>
<evidence type="ECO:0000256" key="5">
    <source>
        <dbReference type="ARBA" id="ARBA00022741"/>
    </source>
</evidence>
<dbReference type="SUPFAM" id="SSF52540">
    <property type="entry name" value="P-loop containing nucleoside triphosphate hydrolases"/>
    <property type="match status" value="1"/>
</dbReference>
<evidence type="ECO:0000256" key="6">
    <source>
        <dbReference type="ARBA" id="ARBA00022801"/>
    </source>
</evidence>
<organism evidence="12 13">
    <name type="scientific">Chitinophaga flava</name>
    <dbReference type="NCBI Taxonomy" id="2259036"/>
    <lineage>
        <taxon>Bacteria</taxon>
        <taxon>Pseudomonadati</taxon>
        <taxon>Bacteroidota</taxon>
        <taxon>Chitinophagia</taxon>
        <taxon>Chitinophagales</taxon>
        <taxon>Chitinophagaceae</taxon>
        <taxon>Chitinophaga</taxon>
    </lineage>
</organism>
<dbReference type="Proteomes" id="UP000253410">
    <property type="component" value="Unassembled WGS sequence"/>
</dbReference>
<dbReference type="GO" id="GO:0016787">
    <property type="term" value="F:hydrolase activity"/>
    <property type="evidence" value="ECO:0007669"/>
    <property type="project" value="UniProtKB-KW"/>
</dbReference>